<proteinExistence type="predicted"/>
<organism evidence="3 4">
    <name type="scientific">Saccharothrix longispora</name>
    <dbReference type="NCBI Taxonomy" id="33920"/>
    <lineage>
        <taxon>Bacteria</taxon>
        <taxon>Bacillati</taxon>
        <taxon>Actinomycetota</taxon>
        <taxon>Actinomycetes</taxon>
        <taxon>Pseudonocardiales</taxon>
        <taxon>Pseudonocardiaceae</taxon>
        <taxon>Saccharothrix</taxon>
    </lineage>
</organism>
<feature type="region of interest" description="Disordered" evidence="1">
    <location>
        <begin position="1"/>
        <end position="27"/>
    </location>
</feature>
<protein>
    <submittedName>
        <fullName evidence="3">Uncharacterized protein</fullName>
    </submittedName>
</protein>
<keyword evidence="2" id="KW-0812">Transmembrane</keyword>
<sequence>MTTSEPTQQTEPSRQTEPVDVHTADVHTADVHTADVHPAGQQPTGIPPLTPPLGSSFADVPPFTAAPRPGRAPVVVLTALAVVFAVVAAVFTVLHADAGDERDRLTAARLEEERALSGLRAEQEEADRVLEDNRSRHATLTTRHDVLTRCVDAAKAYFDLPPVDSPESSRLFRIMYEVCPQV</sequence>
<keyword evidence="2" id="KW-1133">Transmembrane helix</keyword>
<feature type="compositionally biased region" description="Polar residues" evidence="1">
    <location>
        <begin position="1"/>
        <end position="16"/>
    </location>
</feature>
<feature type="compositionally biased region" description="Basic and acidic residues" evidence="1">
    <location>
        <begin position="17"/>
        <end position="27"/>
    </location>
</feature>
<evidence type="ECO:0000256" key="1">
    <source>
        <dbReference type="SAM" id="MobiDB-lite"/>
    </source>
</evidence>
<keyword evidence="4" id="KW-1185">Reference proteome</keyword>
<evidence type="ECO:0000313" key="4">
    <source>
        <dbReference type="Proteomes" id="UP001268819"/>
    </source>
</evidence>
<accession>A0ABU1PYM4</accession>
<evidence type="ECO:0000256" key="2">
    <source>
        <dbReference type="SAM" id="Phobius"/>
    </source>
</evidence>
<dbReference type="Proteomes" id="UP001268819">
    <property type="component" value="Unassembled WGS sequence"/>
</dbReference>
<comment type="caution">
    <text evidence="3">The sequence shown here is derived from an EMBL/GenBank/DDBJ whole genome shotgun (WGS) entry which is preliminary data.</text>
</comment>
<dbReference type="RefSeq" id="WP_310308786.1">
    <property type="nucleotide sequence ID" value="NZ_BAAAXB010000001.1"/>
</dbReference>
<gene>
    <name evidence="3" type="ORF">J2S66_004109</name>
</gene>
<name>A0ABU1PYM4_9PSEU</name>
<reference evidence="3 4" key="1">
    <citation type="submission" date="2023-07" db="EMBL/GenBank/DDBJ databases">
        <title>Sequencing the genomes of 1000 actinobacteria strains.</title>
        <authorList>
            <person name="Klenk H.-P."/>
        </authorList>
    </citation>
    <scope>NUCLEOTIDE SEQUENCE [LARGE SCALE GENOMIC DNA]</scope>
    <source>
        <strain evidence="3 4">DSM 43749</strain>
    </source>
</reference>
<feature type="transmembrane region" description="Helical" evidence="2">
    <location>
        <begin position="72"/>
        <end position="94"/>
    </location>
</feature>
<keyword evidence="2" id="KW-0472">Membrane</keyword>
<dbReference type="EMBL" id="JAVDSG010000001">
    <property type="protein sequence ID" value="MDR6595725.1"/>
    <property type="molecule type" value="Genomic_DNA"/>
</dbReference>
<evidence type="ECO:0000313" key="3">
    <source>
        <dbReference type="EMBL" id="MDR6595725.1"/>
    </source>
</evidence>